<proteinExistence type="predicted"/>
<dbReference type="PANTHER" id="PTHR31896:SF12">
    <property type="entry name" value="HXXXD-TYPE ACYL-TRANSFERASE FAMILY PROTEIN"/>
    <property type="match status" value="1"/>
</dbReference>
<dbReference type="InterPro" id="IPR051283">
    <property type="entry name" value="Sec_Metabolite_Acyltrans"/>
</dbReference>
<dbReference type="OMA" id="RANNNIH"/>
<dbReference type="GO" id="GO:0016740">
    <property type="term" value="F:transferase activity"/>
    <property type="evidence" value="ECO:0007669"/>
    <property type="project" value="UniProtKB-KW"/>
</dbReference>
<reference evidence="2" key="1">
    <citation type="journal article" date="2017" name="Nature">
        <title>The genome of Chenopodium quinoa.</title>
        <authorList>
            <person name="Jarvis D.E."/>
            <person name="Ho Y.S."/>
            <person name="Lightfoot D.J."/>
            <person name="Schmoeckel S.M."/>
            <person name="Li B."/>
            <person name="Borm T.J.A."/>
            <person name="Ohyanagi H."/>
            <person name="Mineta K."/>
            <person name="Michell C.T."/>
            <person name="Saber N."/>
            <person name="Kharbatia N.M."/>
            <person name="Rupper R.R."/>
            <person name="Sharp A.R."/>
            <person name="Dally N."/>
            <person name="Boughton B.A."/>
            <person name="Woo Y.H."/>
            <person name="Gao G."/>
            <person name="Schijlen E.G.W.M."/>
            <person name="Guo X."/>
            <person name="Momin A.A."/>
            <person name="Negrao S."/>
            <person name="Al-Babili S."/>
            <person name="Gehring C."/>
            <person name="Roessner U."/>
            <person name="Jung C."/>
            <person name="Murphy K."/>
            <person name="Arold S.T."/>
            <person name="Gojobori T."/>
            <person name="van der Linden C.G."/>
            <person name="van Loo E.N."/>
            <person name="Jellen E.N."/>
            <person name="Maughan P.J."/>
            <person name="Tester M."/>
        </authorList>
    </citation>
    <scope>NUCLEOTIDE SEQUENCE [LARGE SCALE GENOMIC DNA]</scope>
    <source>
        <strain evidence="2">cv. PI 614886</strain>
    </source>
</reference>
<dbReference type="PANTHER" id="PTHR31896">
    <property type="entry name" value="FAMILY REGULATORY PROTEIN, PUTATIVE (AFU_ORTHOLOGUE AFUA_3G14730)-RELATED"/>
    <property type="match status" value="1"/>
</dbReference>
<organism evidence="2 3">
    <name type="scientific">Chenopodium quinoa</name>
    <name type="common">Quinoa</name>
    <dbReference type="NCBI Taxonomy" id="63459"/>
    <lineage>
        <taxon>Eukaryota</taxon>
        <taxon>Viridiplantae</taxon>
        <taxon>Streptophyta</taxon>
        <taxon>Embryophyta</taxon>
        <taxon>Tracheophyta</taxon>
        <taxon>Spermatophyta</taxon>
        <taxon>Magnoliopsida</taxon>
        <taxon>eudicotyledons</taxon>
        <taxon>Gunneridae</taxon>
        <taxon>Pentapetalae</taxon>
        <taxon>Caryophyllales</taxon>
        <taxon>Chenopodiaceae</taxon>
        <taxon>Chenopodioideae</taxon>
        <taxon>Atripliceae</taxon>
        <taxon>Chenopodium</taxon>
    </lineage>
</organism>
<dbReference type="Gramene" id="AUR62013226-RA">
    <property type="protein sequence ID" value="AUR62013226-RA:cds"/>
    <property type="gene ID" value="AUR62013226"/>
</dbReference>
<sequence length="414" mass="46187">MVKEAEVNFISECFIHPDPEIVSEALKKPYHLSPMDLDMLCYDHMQKGLMYTKPYNAAGRFATQTLPDEHAYCIFLDCVNSPGTRFIHASLDSTVSDILSCTDAHPIFRSFFNLGDKAVNYDGHTNALLSLQVTELVDGLFIGFSISHSVGDGTSLIHYITTLSELKISVGNKLQNGEELTYATISRKPIFKPFFPDGYGPFLKLPYVEPSKFLAWKNPDPIREKIFHFSRVSMSRLKARANNNIHHGGTHKNEISTFQAMSGLIWRAITRARKLDPEMETNCSLTVNLRPRLIPPLPQEYFGNYFSRIKASCKVGELLNSDLGWGSLLLHASIKNMDDQAINESIRFNLFGNEFGMGRPVAIRAGKGNKVDGRVAASQGSEGEGSVDLEVCLVPLTMNALEMDEEFMSFVALS</sequence>
<reference evidence="2" key="2">
    <citation type="submission" date="2021-03" db="UniProtKB">
        <authorList>
            <consortium name="EnsemblPlants"/>
        </authorList>
    </citation>
    <scope>IDENTIFICATION</scope>
</reference>
<evidence type="ECO:0000313" key="2">
    <source>
        <dbReference type="EnsemblPlants" id="AUR62013226-RA:cds"/>
    </source>
</evidence>
<protein>
    <submittedName>
        <fullName evidence="2">Uncharacterized protein</fullName>
    </submittedName>
</protein>
<keyword evidence="3" id="KW-1185">Reference proteome</keyword>
<dbReference type="Pfam" id="PF02458">
    <property type="entry name" value="Transferase"/>
    <property type="match status" value="1"/>
</dbReference>
<dbReference type="Proteomes" id="UP000596660">
    <property type="component" value="Unplaced"/>
</dbReference>
<name>A0A803LGX9_CHEQI</name>
<dbReference type="InterPro" id="IPR023213">
    <property type="entry name" value="CAT-like_dom_sf"/>
</dbReference>
<dbReference type="EnsemblPlants" id="AUR62013226-RA">
    <property type="protein sequence ID" value="AUR62013226-RA:cds"/>
    <property type="gene ID" value="AUR62013226"/>
</dbReference>
<evidence type="ECO:0000256" key="1">
    <source>
        <dbReference type="ARBA" id="ARBA00022679"/>
    </source>
</evidence>
<evidence type="ECO:0000313" key="3">
    <source>
        <dbReference type="Proteomes" id="UP000596660"/>
    </source>
</evidence>
<accession>A0A803LGX9</accession>
<keyword evidence="1" id="KW-0808">Transferase</keyword>
<dbReference type="AlphaFoldDB" id="A0A803LGX9"/>
<dbReference type="Gene3D" id="3.30.559.10">
    <property type="entry name" value="Chloramphenicol acetyltransferase-like domain"/>
    <property type="match status" value="2"/>
</dbReference>